<sequence length="128" mass="12867">GQYFKGIAAGNSDGRLTATQETAHAVAHGVIAAATAAAGGNNALTAAISAGGTEAAAPYVSQWLYGERDGSKLTAEQKQTVSTILSLGGAATGATGGSTADAGPAGRLRRRRWRITLVASLRLNNRTT</sequence>
<dbReference type="InterPro" id="IPR006914">
    <property type="entry name" value="VENN_dom"/>
</dbReference>
<proteinExistence type="predicted"/>
<organism evidence="6 7">
    <name type="scientific">Neisseria weixii</name>
    <dbReference type="NCBI Taxonomy" id="1853276"/>
    <lineage>
        <taxon>Bacteria</taxon>
        <taxon>Pseudomonadati</taxon>
        <taxon>Pseudomonadota</taxon>
        <taxon>Betaproteobacteria</taxon>
        <taxon>Neisseriales</taxon>
        <taxon>Neisseriaceae</taxon>
        <taxon>Neisseria</taxon>
    </lineage>
</organism>
<keyword evidence="7" id="KW-1185">Reference proteome</keyword>
<gene>
    <name evidence="6" type="ORF">EGK74_07080</name>
</gene>
<accession>A0A3N4MSL9</accession>
<comment type="caution">
    <text evidence="6">The sequence shown here is derived from an EMBL/GenBank/DDBJ whole genome shotgun (WGS) entry which is preliminary data.</text>
</comment>
<evidence type="ECO:0000256" key="3">
    <source>
        <dbReference type="ARBA" id="ARBA00022913"/>
    </source>
</evidence>
<name>A0A3N4MSL9_9NEIS</name>
<keyword evidence="4" id="KW-0843">Virulence</keyword>
<dbReference type="AlphaFoldDB" id="A0A3N4MSL9"/>
<evidence type="ECO:0000256" key="4">
    <source>
        <dbReference type="ARBA" id="ARBA00023026"/>
    </source>
</evidence>
<dbReference type="GO" id="GO:0090729">
    <property type="term" value="F:toxin activity"/>
    <property type="evidence" value="ECO:0007669"/>
    <property type="project" value="UniProtKB-KW"/>
</dbReference>
<evidence type="ECO:0000256" key="2">
    <source>
        <dbReference type="ARBA" id="ARBA00022656"/>
    </source>
</evidence>
<dbReference type="EMBL" id="RPFL01000017">
    <property type="protein sequence ID" value="RPD86892.1"/>
    <property type="molecule type" value="Genomic_DNA"/>
</dbReference>
<keyword evidence="3" id="KW-1266">Target cell cytoplasm</keyword>
<feature type="non-terminal residue" evidence="6">
    <location>
        <position position="1"/>
    </location>
</feature>
<feature type="domain" description="VENN motif-containing" evidence="5">
    <location>
        <begin position="71"/>
        <end position="106"/>
    </location>
</feature>
<evidence type="ECO:0000313" key="7">
    <source>
        <dbReference type="Proteomes" id="UP000272412"/>
    </source>
</evidence>
<keyword evidence="2" id="KW-0800">Toxin</keyword>
<dbReference type="Proteomes" id="UP000272412">
    <property type="component" value="Unassembled WGS sequence"/>
</dbReference>
<evidence type="ECO:0000259" key="5">
    <source>
        <dbReference type="Pfam" id="PF04829"/>
    </source>
</evidence>
<comment type="subcellular location">
    <subcellularLocation>
        <location evidence="1">Target cell</location>
        <location evidence="1">Target cell cytoplasm</location>
    </subcellularLocation>
</comment>
<reference evidence="6 7" key="1">
    <citation type="submission" date="2018-11" db="EMBL/GenBank/DDBJ databases">
        <title>Neisseria weixii sp. nov. isolated from the rectal contents of plateau pika (Ochotona cruzoniae).</title>
        <authorList>
            <person name="Zhang G."/>
        </authorList>
    </citation>
    <scope>NUCLEOTIDE SEQUENCE [LARGE SCALE GENOMIC DNA]</scope>
    <source>
        <strain evidence="6 7">10009</strain>
    </source>
</reference>
<dbReference type="Pfam" id="PF04829">
    <property type="entry name" value="PT-VENN"/>
    <property type="match status" value="1"/>
</dbReference>
<protein>
    <recommendedName>
        <fullName evidence="5">VENN motif-containing domain-containing protein</fullName>
    </recommendedName>
</protein>
<dbReference type="RefSeq" id="WP_199721152.1">
    <property type="nucleotide sequence ID" value="NZ_RPFL01000017.1"/>
</dbReference>
<evidence type="ECO:0000313" key="6">
    <source>
        <dbReference type="EMBL" id="RPD86892.1"/>
    </source>
</evidence>
<evidence type="ECO:0000256" key="1">
    <source>
        <dbReference type="ARBA" id="ARBA00004219"/>
    </source>
</evidence>